<comment type="caution">
    <text evidence="1">The sequence shown here is derived from an EMBL/GenBank/DDBJ whole genome shotgun (WGS) entry which is preliminary data.</text>
</comment>
<proteinExistence type="predicted"/>
<reference evidence="1 2" key="1">
    <citation type="submission" date="2018-06" db="EMBL/GenBank/DDBJ databases">
        <title>Genome Sequence of the Brown Rot Fungal Pathogen Monilinia fructigena.</title>
        <authorList>
            <person name="Landi L."/>
            <person name="De Miccolis Angelini R.M."/>
            <person name="Pollastro S."/>
            <person name="Abate D."/>
            <person name="Faretra F."/>
            <person name="Romanazzi G."/>
        </authorList>
    </citation>
    <scope>NUCLEOTIDE SEQUENCE [LARGE SCALE GENOMIC DNA]</scope>
    <source>
        <strain evidence="1 2">Mfrg269</strain>
    </source>
</reference>
<protein>
    <submittedName>
        <fullName evidence="1">Uncharacterized protein</fullName>
    </submittedName>
</protein>
<gene>
    <name evidence="1" type="ORF">DID88_007500</name>
</gene>
<sequence length="198" mass="22704">MFLSDQDSLSGNIKIFAQTLPFMCLKRRFQHICGHESNEEDMCDEAKATNRLGECTEGLKDQSESPMPAEGRSFCSVCQQGIDQYGTRPRPTPEQRAAAKRARDKIIEDCKAELRAALAMSNEDELEKKKSLGDAAFNLSFYRERGHWQTKVEELEDTFLNDAETLKMGKEELLHEFEKCTEDLWNDFGSFMRILLNC</sequence>
<organism evidence="1 2">
    <name type="scientific">Monilinia fructigena</name>
    <dbReference type="NCBI Taxonomy" id="38457"/>
    <lineage>
        <taxon>Eukaryota</taxon>
        <taxon>Fungi</taxon>
        <taxon>Dikarya</taxon>
        <taxon>Ascomycota</taxon>
        <taxon>Pezizomycotina</taxon>
        <taxon>Leotiomycetes</taxon>
        <taxon>Helotiales</taxon>
        <taxon>Sclerotiniaceae</taxon>
        <taxon>Monilinia</taxon>
    </lineage>
</organism>
<evidence type="ECO:0000313" key="2">
    <source>
        <dbReference type="Proteomes" id="UP000249056"/>
    </source>
</evidence>
<dbReference type="AlphaFoldDB" id="A0A395J2H6"/>
<dbReference type="Proteomes" id="UP000249056">
    <property type="component" value="Unassembled WGS sequence"/>
</dbReference>
<evidence type="ECO:0000313" key="1">
    <source>
        <dbReference type="EMBL" id="RAL66717.1"/>
    </source>
</evidence>
<dbReference type="OrthoDB" id="3561382at2759"/>
<keyword evidence="2" id="KW-1185">Reference proteome</keyword>
<name>A0A395J2H6_9HELO</name>
<accession>A0A395J2H6</accession>
<dbReference type="EMBL" id="QKRW01000005">
    <property type="protein sequence ID" value="RAL66717.1"/>
    <property type="molecule type" value="Genomic_DNA"/>
</dbReference>